<evidence type="ECO:0008006" key="2">
    <source>
        <dbReference type="Google" id="ProtNLM"/>
    </source>
</evidence>
<protein>
    <recommendedName>
        <fullName evidence="2">Tc1-like transposase DDE domain-containing protein</fullName>
    </recommendedName>
</protein>
<accession>A0A166T9C6</accession>
<dbReference type="OrthoDB" id="2266637at2759"/>
<organism evidence="1">
    <name type="scientific">Athelia psychrophila</name>
    <dbReference type="NCBI Taxonomy" id="1759441"/>
    <lineage>
        <taxon>Eukaryota</taxon>
        <taxon>Fungi</taxon>
        <taxon>Dikarya</taxon>
        <taxon>Basidiomycota</taxon>
        <taxon>Agaricomycotina</taxon>
        <taxon>Agaricomycetes</taxon>
        <taxon>Agaricomycetidae</taxon>
        <taxon>Atheliales</taxon>
        <taxon>Atheliaceae</taxon>
        <taxon>Athelia</taxon>
    </lineage>
</organism>
<dbReference type="STRING" id="436010.A0A166T9C6"/>
<dbReference type="GO" id="GO:0003676">
    <property type="term" value="F:nucleic acid binding"/>
    <property type="evidence" value="ECO:0007669"/>
    <property type="project" value="InterPro"/>
</dbReference>
<feature type="non-terminal residue" evidence="1">
    <location>
        <position position="1"/>
    </location>
</feature>
<dbReference type="AlphaFoldDB" id="A0A166T9C6"/>
<proteinExistence type="predicted"/>
<reference evidence="1" key="1">
    <citation type="journal article" date="2016" name="Mol. Biol. Evol.">
        <title>Comparative Genomics of Early-Diverging Mushroom-Forming Fungi Provides Insights into the Origins of Lignocellulose Decay Capabilities.</title>
        <authorList>
            <person name="Nagy L.G."/>
            <person name="Riley R."/>
            <person name="Tritt A."/>
            <person name="Adam C."/>
            <person name="Daum C."/>
            <person name="Floudas D."/>
            <person name="Sun H."/>
            <person name="Yadav J.S."/>
            <person name="Pangilinan J."/>
            <person name="Larsson K.H."/>
            <person name="Matsuura K."/>
            <person name="Barry K."/>
            <person name="Labutti K."/>
            <person name="Kuo R."/>
            <person name="Ohm R.A."/>
            <person name="Bhattacharya S.S."/>
            <person name="Shirouzu T."/>
            <person name="Yoshinaga Y."/>
            <person name="Martin F.M."/>
            <person name="Grigoriev I.V."/>
            <person name="Hibbett D.S."/>
        </authorList>
    </citation>
    <scope>NUCLEOTIDE SEQUENCE [LARGE SCALE GENOMIC DNA]</scope>
    <source>
        <strain evidence="1">CBS 109695</strain>
    </source>
</reference>
<gene>
    <name evidence="1" type="ORF">FIBSPDRAFT_698913</name>
</gene>
<dbReference type="Gene3D" id="3.30.420.10">
    <property type="entry name" value="Ribonuclease H-like superfamily/Ribonuclease H"/>
    <property type="match status" value="1"/>
</dbReference>
<name>A0A166T9C6_9AGAM</name>
<feature type="non-terminal residue" evidence="1">
    <location>
        <position position="61"/>
    </location>
</feature>
<evidence type="ECO:0000313" key="1">
    <source>
        <dbReference type="EMBL" id="KZP30373.1"/>
    </source>
</evidence>
<dbReference type="InterPro" id="IPR036397">
    <property type="entry name" value="RNaseH_sf"/>
</dbReference>
<sequence length="61" mass="7184">FLPPYSPDFNPIKESFSCVKAWIRHHWQKVSEAEFPEIALYEASATVTGDKAKEWFHHSEY</sequence>
<dbReference type="EMBL" id="KV417494">
    <property type="protein sequence ID" value="KZP30373.1"/>
    <property type="molecule type" value="Genomic_DNA"/>
</dbReference>